<evidence type="ECO:0000313" key="1">
    <source>
        <dbReference type="EMBL" id="KAL1536630.1"/>
    </source>
</evidence>
<keyword evidence="2" id="KW-1185">Reference proteome</keyword>
<comment type="caution">
    <text evidence="1">The sequence shown here is derived from an EMBL/GenBank/DDBJ whole genome shotgun (WGS) entry which is preliminary data.</text>
</comment>
<organism evidence="1 2">
    <name type="scientific">Salvia divinorum</name>
    <name type="common">Maria pastora</name>
    <name type="synonym">Diviner's sage</name>
    <dbReference type="NCBI Taxonomy" id="28513"/>
    <lineage>
        <taxon>Eukaryota</taxon>
        <taxon>Viridiplantae</taxon>
        <taxon>Streptophyta</taxon>
        <taxon>Embryophyta</taxon>
        <taxon>Tracheophyta</taxon>
        <taxon>Spermatophyta</taxon>
        <taxon>Magnoliopsida</taxon>
        <taxon>eudicotyledons</taxon>
        <taxon>Gunneridae</taxon>
        <taxon>Pentapetalae</taxon>
        <taxon>asterids</taxon>
        <taxon>lamiids</taxon>
        <taxon>Lamiales</taxon>
        <taxon>Lamiaceae</taxon>
        <taxon>Nepetoideae</taxon>
        <taxon>Mentheae</taxon>
        <taxon>Salviinae</taxon>
        <taxon>Salvia</taxon>
        <taxon>Salvia subgen. Calosphace</taxon>
    </lineage>
</organism>
<reference evidence="1 2" key="1">
    <citation type="submission" date="2024-06" db="EMBL/GenBank/DDBJ databases">
        <title>A chromosome level genome sequence of Diviner's sage (Salvia divinorum).</title>
        <authorList>
            <person name="Ford S.A."/>
            <person name="Ro D.-K."/>
            <person name="Ness R.W."/>
            <person name="Phillips M.A."/>
        </authorList>
    </citation>
    <scope>NUCLEOTIDE SEQUENCE [LARGE SCALE GENOMIC DNA]</scope>
    <source>
        <strain evidence="1">SAF-2024a</strain>
        <tissue evidence="1">Leaf</tissue>
    </source>
</reference>
<dbReference type="Proteomes" id="UP001567538">
    <property type="component" value="Unassembled WGS sequence"/>
</dbReference>
<evidence type="ECO:0000313" key="2">
    <source>
        <dbReference type="Proteomes" id="UP001567538"/>
    </source>
</evidence>
<proteinExistence type="predicted"/>
<dbReference type="AlphaFoldDB" id="A0ABD1FYQ7"/>
<name>A0ABD1FYQ7_SALDI</name>
<protein>
    <submittedName>
        <fullName evidence="1">Uncharacterized protein</fullName>
    </submittedName>
</protein>
<accession>A0ABD1FYQ7</accession>
<sequence length="126" mass="13486">MPAALAMLRRQSPPPLIEARRRPCSLSTTISVGHPLLAVTVGRRAPSSSRSGSPLFGGPPTLVVSLWRRHSPGGGPSRVYLRGRDYSCFSGSVQAAMPKMFEVALGFLLRLQSLARGGRSKLFVAT</sequence>
<dbReference type="EMBL" id="JBEAFC010000011">
    <property type="protein sequence ID" value="KAL1536630.1"/>
    <property type="molecule type" value="Genomic_DNA"/>
</dbReference>
<gene>
    <name evidence="1" type="ORF">AAHA92_29252</name>
</gene>